<proteinExistence type="predicted"/>
<dbReference type="Proteomes" id="UP001233999">
    <property type="component" value="Unassembled WGS sequence"/>
</dbReference>
<organism evidence="1 2">
    <name type="scientific">Diploptera punctata</name>
    <name type="common">Pacific beetle cockroach</name>
    <dbReference type="NCBI Taxonomy" id="6984"/>
    <lineage>
        <taxon>Eukaryota</taxon>
        <taxon>Metazoa</taxon>
        <taxon>Ecdysozoa</taxon>
        <taxon>Arthropoda</taxon>
        <taxon>Hexapoda</taxon>
        <taxon>Insecta</taxon>
        <taxon>Pterygota</taxon>
        <taxon>Neoptera</taxon>
        <taxon>Polyneoptera</taxon>
        <taxon>Dictyoptera</taxon>
        <taxon>Blattodea</taxon>
        <taxon>Blaberoidea</taxon>
        <taxon>Blaberidae</taxon>
        <taxon>Diplopterinae</taxon>
        <taxon>Diploptera</taxon>
    </lineage>
</organism>
<keyword evidence="2" id="KW-1185">Reference proteome</keyword>
<accession>A0AAD7ZRQ0</accession>
<reference evidence="1" key="1">
    <citation type="journal article" date="2023" name="IScience">
        <title>Live-bearing cockroach genome reveals convergent evolutionary mechanisms linked to viviparity in insects and beyond.</title>
        <authorList>
            <person name="Fouks B."/>
            <person name="Harrison M.C."/>
            <person name="Mikhailova A.A."/>
            <person name="Marchal E."/>
            <person name="English S."/>
            <person name="Carruthers M."/>
            <person name="Jennings E.C."/>
            <person name="Chiamaka E.L."/>
            <person name="Frigard R.A."/>
            <person name="Pippel M."/>
            <person name="Attardo G.M."/>
            <person name="Benoit J.B."/>
            <person name="Bornberg-Bauer E."/>
            <person name="Tobe S.S."/>
        </authorList>
    </citation>
    <scope>NUCLEOTIDE SEQUENCE</scope>
    <source>
        <strain evidence="1">Stay&amp;Tobe</strain>
    </source>
</reference>
<gene>
    <name evidence="1" type="ORF">L9F63_020733</name>
</gene>
<evidence type="ECO:0000313" key="1">
    <source>
        <dbReference type="EMBL" id="KAJ9584927.1"/>
    </source>
</evidence>
<reference evidence="1" key="2">
    <citation type="submission" date="2023-05" db="EMBL/GenBank/DDBJ databases">
        <authorList>
            <person name="Fouks B."/>
        </authorList>
    </citation>
    <scope>NUCLEOTIDE SEQUENCE</scope>
    <source>
        <strain evidence="1">Stay&amp;Tobe</strain>
        <tissue evidence="1">Testes</tissue>
    </source>
</reference>
<comment type="caution">
    <text evidence="1">The sequence shown here is derived from an EMBL/GenBank/DDBJ whole genome shotgun (WGS) entry which is preliminary data.</text>
</comment>
<evidence type="ECO:0000313" key="2">
    <source>
        <dbReference type="Proteomes" id="UP001233999"/>
    </source>
</evidence>
<dbReference type="AlphaFoldDB" id="A0AAD7ZRQ0"/>
<dbReference type="EMBL" id="JASPKZ010007338">
    <property type="protein sequence ID" value="KAJ9584927.1"/>
    <property type="molecule type" value="Genomic_DNA"/>
</dbReference>
<protein>
    <submittedName>
        <fullName evidence="1">Uncharacterized protein</fullName>
    </submittedName>
</protein>
<feature type="non-terminal residue" evidence="1">
    <location>
        <position position="56"/>
    </location>
</feature>
<name>A0AAD7ZRQ0_DIPPU</name>
<sequence length="56" mass="6414">FAFFMMYSSDIPCCYFNLVLNSKTFILMLCVCRYPLNSPAISLELLSCLLTSQPHI</sequence>
<feature type="non-terminal residue" evidence="1">
    <location>
        <position position="1"/>
    </location>
</feature>